<reference evidence="3" key="1">
    <citation type="submission" date="2019-12" db="EMBL/GenBank/DDBJ databases">
        <authorList>
            <person name="Scholes J."/>
        </authorList>
    </citation>
    <scope>NUCLEOTIDE SEQUENCE</scope>
</reference>
<evidence type="ECO:0000256" key="1">
    <source>
        <dbReference type="SAM" id="MobiDB-lite"/>
    </source>
</evidence>
<feature type="compositionally biased region" description="Low complexity" evidence="1">
    <location>
        <begin position="7"/>
        <end position="21"/>
    </location>
</feature>
<dbReference type="SUPFAM" id="SSF49599">
    <property type="entry name" value="TRAF domain-like"/>
    <property type="match status" value="1"/>
</dbReference>
<accession>A0A9N7MSY4</accession>
<dbReference type="PROSITE" id="PS50144">
    <property type="entry name" value="MATH"/>
    <property type="match status" value="1"/>
</dbReference>
<feature type="region of interest" description="Disordered" evidence="1">
    <location>
        <begin position="767"/>
        <end position="792"/>
    </location>
</feature>
<feature type="compositionally biased region" description="Polar residues" evidence="1">
    <location>
        <begin position="630"/>
        <end position="645"/>
    </location>
</feature>
<feature type="compositionally biased region" description="Polar residues" evidence="1">
    <location>
        <begin position="725"/>
        <end position="743"/>
    </location>
</feature>
<feature type="region of interest" description="Disordered" evidence="1">
    <location>
        <begin position="353"/>
        <end position="379"/>
    </location>
</feature>
<feature type="region of interest" description="Disordered" evidence="1">
    <location>
        <begin position="625"/>
        <end position="699"/>
    </location>
</feature>
<organism evidence="3 4">
    <name type="scientific">Striga hermonthica</name>
    <name type="common">Purple witchweed</name>
    <name type="synonym">Buchnera hermonthica</name>
    <dbReference type="NCBI Taxonomy" id="68872"/>
    <lineage>
        <taxon>Eukaryota</taxon>
        <taxon>Viridiplantae</taxon>
        <taxon>Streptophyta</taxon>
        <taxon>Embryophyta</taxon>
        <taxon>Tracheophyta</taxon>
        <taxon>Spermatophyta</taxon>
        <taxon>Magnoliopsida</taxon>
        <taxon>eudicotyledons</taxon>
        <taxon>Gunneridae</taxon>
        <taxon>Pentapetalae</taxon>
        <taxon>asterids</taxon>
        <taxon>lamiids</taxon>
        <taxon>Lamiales</taxon>
        <taxon>Orobanchaceae</taxon>
        <taxon>Buchnereae</taxon>
        <taxon>Striga</taxon>
    </lineage>
</organism>
<feature type="region of interest" description="Disordered" evidence="1">
    <location>
        <begin position="441"/>
        <end position="474"/>
    </location>
</feature>
<feature type="region of interest" description="Disordered" evidence="1">
    <location>
        <begin position="1"/>
        <end position="72"/>
    </location>
</feature>
<feature type="compositionally biased region" description="Basic and acidic residues" evidence="1">
    <location>
        <begin position="659"/>
        <end position="669"/>
    </location>
</feature>
<feature type="compositionally biased region" description="Basic and acidic residues" evidence="1">
    <location>
        <begin position="527"/>
        <end position="543"/>
    </location>
</feature>
<dbReference type="OrthoDB" id="660257at2759"/>
<evidence type="ECO:0000313" key="3">
    <source>
        <dbReference type="EMBL" id="CAA0814198.1"/>
    </source>
</evidence>
<proteinExistence type="predicted"/>
<gene>
    <name evidence="3" type="ORF">SHERM_14506</name>
</gene>
<dbReference type="Proteomes" id="UP001153555">
    <property type="component" value="Unassembled WGS sequence"/>
</dbReference>
<dbReference type="InterPro" id="IPR055327">
    <property type="entry name" value="TRAF1A/B"/>
</dbReference>
<comment type="caution">
    <text evidence="3">The sequence shown here is derived from an EMBL/GenBank/DDBJ whole genome shotgun (WGS) entry which is preliminary data.</text>
</comment>
<dbReference type="Pfam" id="PF22486">
    <property type="entry name" value="MATH_2"/>
    <property type="match status" value="1"/>
</dbReference>
<feature type="compositionally biased region" description="Low complexity" evidence="1">
    <location>
        <begin position="564"/>
        <end position="585"/>
    </location>
</feature>
<dbReference type="InterPro" id="IPR002083">
    <property type="entry name" value="MATH/TRAF_dom"/>
</dbReference>
<dbReference type="PANTHER" id="PTHR47477">
    <property type="entry name" value="TNF RECEPTOR-ASSOCIATED FACTOR HOMOLOG 1A"/>
    <property type="match status" value="1"/>
</dbReference>
<feature type="compositionally biased region" description="Basic residues" evidence="1">
    <location>
        <begin position="448"/>
        <end position="465"/>
    </location>
</feature>
<protein>
    <submittedName>
        <fullName evidence="3">TRAF-like superfamily protein</fullName>
    </submittedName>
</protein>
<evidence type="ECO:0000313" key="4">
    <source>
        <dbReference type="Proteomes" id="UP001153555"/>
    </source>
</evidence>
<sequence>MAGVAPEESSVGKSSEGVSSGQQHQLRVQSGEALAEWRSLDQVESGSTSTSPPYWDTDDDDDNDGQKPSDLYGKHTWKIEKFSQLNKREHRSDAFEAGGFKWYILIYPQGCDVCNHLSLFLCVANHDKLLPGWSHFAQFTIAVVNKDPKKSKYSDTLHRFWKKEHDWGWKKFMELSKLLDGFIDSDTLIIKAQVQVIRERADRPFRCLDCQYRRELVRVYLTNVEQICRRFMEERRAKLGKLIEDKTKWSSFRAFWLGMDQSSRRRMTREKTESILKVVVKHFFVEKEVTSTLVMDSLYSGLKALEGQNKGKKSGKYLEAGELPVPIVRIEKDTFGLVDDVLLLLERAAVEPLPPKDEKGPQNRTKDGTTGEEFNKDSIERDERRLTELGRRTIEIFVLAHVFSKIEVAYQEAVALKKQEELIREEEAAWLADLEQKARRGVSDKEKKSKKKQSKQKRNNRKGKDKGRDEKTIISAVQDKVDEDSHAVMKELVAEPAIVLEKSEAVEVVSDVSDSVDCTPDILPPGSEDRDLSPVNWDTDHSEVQPPIDVSVAAQNGVERRSPSVVDDNSSTCSSDSVPSSVASVTNKGKSRYHNNQNSPSRGWSHQSKLSSGSADWINVEHNQPVPDARQSTDASQSCLPQPSVRSLPDRVANGVEQKVGKKDEESRSIQRNPSGKGPVDANPPSKSAACVTSPPRSPSKIIPLISRLDLDRKADIAKPAHISVPSSTSAENIPTSETSNLHKFTIPNPAVNTFKHQMSTRVEKLPAQEAPVSSDKPSIPPSPVMSRPLSAPVAPGPRPAVSIVSMVQTPPILARSVSAAGRLGPEPNTAYTNQSYVPQSYRNAIIGGPTYPQNASANSIVNSSNSYSQQPPSQLFLQRTEPNPVKPNLSLGLLSHSEVLPNIQSYDLYNPGRIGPHYPLRADFPAGTSGRQSHMMPDEFPHLDIINDLLDDEQSIGIVGSSNSGYQGFGSRPHYLNRHHSFPSDPGLLGEPAPSCRFDRAYRSFQDGGGLVQHGYGGSGRSYDAVRDMNTPTQVGPQPYLNGQLDGFVPGQWQMGGSPDVPPFMSARTIMESEGGSYPYHLPEYANLTVGINGYTVYRPSNGL</sequence>
<dbReference type="SMART" id="SM00061">
    <property type="entry name" value="MATH"/>
    <property type="match status" value="1"/>
</dbReference>
<feature type="compositionally biased region" description="Polar residues" evidence="1">
    <location>
        <begin position="594"/>
        <end position="613"/>
    </location>
</feature>
<feature type="region of interest" description="Disordered" evidence="1">
    <location>
        <begin position="509"/>
        <end position="613"/>
    </location>
</feature>
<dbReference type="AlphaFoldDB" id="A0A9N7MSY4"/>
<dbReference type="InterPro" id="IPR008974">
    <property type="entry name" value="TRAF-like"/>
</dbReference>
<dbReference type="PANTHER" id="PTHR47477:SF8">
    <property type="entry name" value="TNF RECEPTOR-ASSOCIATED FACTOR HOMOLOG 1A"/>
    <property type="match status" value="1"/>
</dbReference>
<feature type="domain" description="MATH" evidence="2">
    <location>
        <begin position="72"/>
        <end position="194"/>
    </location>
</feature>
<dbReference type="Gene3D" id="2.60.210.10">
    <property type="entry name" value="Apoptosis, Tumor Necrosis Factor Receptor Associated Protein 2, Chain A"/>
    <property type="match status" value="1"/>
</dbReference>
<keyword evidence="4" id="KW-1185">Reference proteome</keyword>
<feature type="region of interest" description="Disordered" evidence="1">
    <location>
        <begin position="724"/>
        <end position="745"/>
    </location>
</feature>
<dbReference type="EMBL" id="CACSLK010012206">
    <property type="protein sequence ID" value="CAA0814198.1"/>
    <property type="molecule type" value="Genomic_DNA"/>
</dbReference>
<feature type="compositionally biased region" description="Polar residues" evidence="1">
    <location>
        <begin position="42"/>
        <end position="52"/>
    </location>
</feature>
<evidence type="ECO:0000259" key="2">
    <source>
        <dbReference type="PROSITE" id="PS50144"/>
    </source>
</evidence>
<feature type="compositionally biased region" description="Basic and acidic residues" evidence="1">
    <location>
        <begin position="354"/>
        <end position="379"/>
    </location>
</feature>
<dbReference type="CDD" id="cd00121">
    <property type="entry name" value="MATH"/>
    <property type="match status" value="1"/>
</dbReference>
<name>A0A9N7MSY4_STRHE</name>